<keyword evidence="2" id="KW-1185">Reference proteome</keyword>
<evidence type="ECO:0000313" key="2">
    <source>
        <dbReference type="Proteomes" id="UP000318141"/>
    </source>
</evidence>
<dbReference type="AlphaFoldDB" id="A0A562BG24"/>
<protein>
    <submittedName>
        <fullName evidence="1">Uncharacterized protein</fullName>
    </submittedName>
</protein>
<dbReference type="OrthoDB" id="8974711at2"/>
<sequence>MLGEASDITVLAASSISTLSGLHAVLTKAEALHDAEGARAMVLKVLALRIGWLPSAHRRPAWRAVLSASDKLRDPHAHTEALMGLATLPRLGRAASPIGERCKVDCIMQWLDALQQRAARLPAPYQAIAVMGLLSAIAQLRRAAVRLGVGRSLPPLRLQPYLALALQWQPEHQQQAIERVIEFYALEDVPPPRLWQNSFREIWRLRDPRHQAWAVSALIGVRSCADGLLIDQAGDPVELCNGVLTQARRLPPEAAAQVGAALARWQGRRSEANVPSMPAIRAILAFGRDRRLDQAQRATIVAHLAAWLSHDERAEIWRGLMMACQRDGLNESRRQLLAQLVDALLPRRAAKNTLMDGWHLMLDSVDAASGATVGLPADCMARDQLYRLVAHLCVLMAQHGERLPRQSRLMATEMLLARIDRLPATLRGKPIGELLKMAPRELKVGIVEPRLASVSHAVQAEWLAHLVAAPGAILAGAQKEPRRVPTMLTALRAAVRIAGPESERSMTAALACLEDRAHGSPSGYIDFAQFVSGLPAVIEGVDLTSRPTLATTLARLAVLAYWLACREPTTREAEQCDAFADTMLRTVNKLPFEQRTVILLSLLGDSKIAAQGSLAVACSTAWILTVAATLPLACRTEILLVWVEQEARRSLPEGKAHGSMTSNAEAILAEQWTVRCMVWRVVMALPSHYQGGLLCACTEWFHGQSPRHATVLSKLMSWRSARAEWEAAVGRLPGMDALTLTDILDPEQAVWRDLRSVPSTQV</sequence>
<dbReference type="EMBL" id="VLJN01000022">
    <property type="protein sequence ID" value="TWG84078.1"/>
    <property type="molecule type" value="Genomic_DNA"/>
</dbReference>
<accession>A0A562BG24</accession>
<evidence type="ECO:0000313" key="1">
    <source>
        <dbReference type="EMBL" id="TWG84078.1"/>
    </source>
</evidence>
<gene>
    <name evidence="1" type="ORF">L602_002900000170</name>
</gene>
<name>A0A562BG24_9BURK</name>
<proteinExistence type="predicted"/>
<dbReference type="Proteomes" id="UP000318141">
    <property type="component" value="Unassembled WGS sequence"/>
</dbReference>
<comment type="caution">
    <text evidence="1">The sequence shown here is derived from an EMBL/GenBank/DDBJ whole genome shotgun (WGS) entry which is preliminary data.</text>
</comment>
<organism evidence="1 2">
    <name type="scientific">Cupriavidus gilardii J11</name>
    <dbReference type="NCBI Taxonomy" id="936133"/>
    <lineage>
        <taxon>Bacteria</taxon>
        <taxon>Pseudomonadati</taxon>
        <taxon>Pseudomonadota</taxon>
        <taxon>Betaproteobacteria</taxon>
        <taxon>Burkholderiales</taxon>
        <taxon>Burkholderiaceae</taxon>
        <taxon>Cupriavidus</taxon>
    </lineage>
</organism>
<reference evidence="1 2" key="1">
    <citation type="submission" date="2019-07" db="EMBL/GenBank/DDBJ databases">
        <title>Genome sequencing of lignin-degrading bacterial isolates.</title>
        <authorList>
            <person name="Gladden J."/>
        </authorList>
    </citation>
    <scope>NUCLEOTIDE SEQUENCE [LARGE SCALE GENOMIC DNA]</scope>
    <source>
        <strain evidence="1 2">J11</strain>
    </source>
</reference>